<gene>
    <name evidence="1" type="ordered locus">Q7A_1541</name>
</gene>
<dbReference type="EMBL" id="CP003390">
    <property type="protein sequence ID" value="AFI84367.1"/>
    <property type="molecule type" value="Genomic_DNA"/>
</dbReference>
<dbReference type="KEGG" id="mej:Q7A_1541"/>
<dbReference type="HOGENOM" id="CLU_194396_1_0_6"/>
<dbReference type="eggNOG" id="ENOG50333XB">
    <property type="taxonomic scope" value="Bacteria"/>
</dbReference>
<keyword evidence="2" id="KW-1185">Reference proteome</keyword>
<evidence type="ECO:0000313" key="2">
    <source>
        <dbReference type="Proteomes" id="UP000009144"/>
    </source>
</evidence>
<dbReference type="OrthoDB" id="9803747at2"/>
<dbReference type="RefSeq" id="WP_014706740.1">
    <property type="nucleotide sequence ID" value="NC_017857.3"/>
</dbReference>
<protein>
    <submittedName>
        <fullName evidence="1">Uncharacterized protein</fullName>
    </submittedName>
</protein>
<dbReference type="Proteomes" id="UP000009144">
    <property type="component" value="Chromosome"/>
</dbReference>
<dbReference type="PATRIC" id="fig|754476.3.peg.1521"/>
<dbReference type="AlphaFoldDB" id="I1XIZ8"/>
<dbReference type="STRING" id="754476.Q7A_1541"/>
<sequence length="76" mass="8747">MTSTTETTVKPLKYKLMELVDDVLAHDGFGDIRIEVKILKRRQKEVILHCGKQYRFVVDMPDVAEVHTSKHHAVSN</sequence>
<organism evidence="1 2">
    <name type="scientific">Methylophaga nitratireducenticrescens</name>
    <dbReference type="NCBI Taxonomy" id="754476"/>
    <lineage>
        <taxon>Bacteria</taxon>
        <taxon>Pseudomonadati</taxon>
        <taxon>Pseudomonadota</taxon>
        <taxon>Gammaproteobacteria</taxon>
        <taxon>Thiotrichales</taxon>
        <taxon>Piscirickettsiaceae</taxon>
        <taxon>Methylophaga</taxon>
    </lineage>
</organism>
<evidence type="ECO:0000313" key="1">
    <source>
        <dbReference type="EMBL" id="AFI84367.1"/>
    </source>
</evidence>
<reference evidence="1 2" key="1">
    <citation type="journal article" date="2012" name="J. Bacteriol.">
        <title>Complete genome sequences of Methylophaga sp. strain JAM1 and Methylophaga sp. strain JAM7.</title>
        <authorList>
            <person name="Villeneuve C."/>
            <person name="Martineau C."/>
            <person name="Mauffrey F."/>
            <person name="Villemur R."/>
        </authorList>
    </citation>
    <scope>NUCLEOTIDE SEQUENCE [LARGE SCALE GENOMIC DNA]</scope>
    <source>
        <strain evidence="1 2">JAM1</strain>
    </source>
</reference>
<reference evidence="1 2" key="2">
    <citation type="journal article" date="2013" name="Int. J. Syst. Evol. Microbiol.">
        <title>Methylophaga nitratireducenticrescens sp. nov. and Methylophaga frappieri sp. nov., isolated from the biofilm of the methanol-fed denitrification system treating the seawater at the Montreal Biodome.</title>
        <authorList>
            <person name="Villeneuve C."/>
            <person name="Martineau C."/>
            <person name="Mauffrey F."/>
            <person name="Villemur R."/>
        </authorList>
    </citation>
    <scope>NUCLEOTIDE SEQUENCE [LARGE SCALE GENOMIC DNA]</scope>
    <source>
        <strain evidence="1 2">JAM1</strain>
    </source>
</reference>
<name>I1XIZ8_METNJ</name>
<accession>I1XIZ8</accession>
<proteinExistence type="predicted"/>